<evidence type="ECO:0000256" key="2">
    <source>
        <dbReference type="ARBA" id="ARBA00022692"/>
    </source>
</evidence>
<organism evidence="9 10">
    <name type="scientific">Trichophyton rubrum</name>
    <name type="common">Athlete's foot fungus</name>
    <name type="synonym">Epidermophyton rubrum</name>
    <dbReference type="NCBI Taxonomy" id="5551"/>
    <lineage>
        <taxon>Eukaryota</taxon>
        <taxon>Fungi</taxon>
        <taxon>Dikarya</taxon>
        <taxon>Ascomycota</taxon>
        <taxon>Pezizomycotina</taxon>
        <taxon>Eurotiomycetes</taxon>
        <taxon>Eurotiomycetidae</taxon>
        <taxon>Onygenales</taxon>
        <taxon>Arthrodermataceae</taxon>
        <taxon>Trichophyton</taxon>
    </lineage>
</organism>
<evidence type="ECO:0000313" key="9">
    <source>
        <dbReference type="EMBL" id="OAL67121.1"/>
    </source>
</evidence>
<sequence length="427" mass="47375">METAGGATHPPPTEIQSPLTPRPSCRLVASRSLSDNDLIELPTVWDGQPQRESRQQKGDRRTVRSVTVASGYVTLAPSPWKSRFKMIRTAISVWTLFAVTTLLLISRFAIRLRVHRQLFWDDILAGLAYIFLLCHNILATLAAPTIYLLLDLFTDNHGFMQPDILGKIDRLVKLVLSSNFLFRICIYLVKASLLALLWRLFRSLPKFRRAWLGIIVVTVIGFALSMILPPVACSDFSALGCISPRQIKLAAIDIYVSTVFDVLTDVLIVSLPVAFVLKSSLPMPQKTGLIVLFLLGLAVVIISILRTIETDGKTKLSPPSWLLFWSSMEATIAVMVSCFASYKSLFSARSRPSTYHPHGHTASVVAPTPAEVRKTRILNESDSREEIIHRTEFEVSYEMAPAGSSNRANPYSIPSNKSLQAIPSSLA</sequence>
<gene>
    <name evidence="9" type="ORF">A7C99_1536</name>
</gene>
<feature type="domain" description="Rhodopsin" evidence="8">
    <location>
        <begin position="107"/>
        <end position="347"/>
    </location>
</feature>
<feature type="transmembrane region" description="Helical" evidence="7">
    <location>
        <begin position="126"/>
        <end position="150"/>
    </location>
</feature>
<dbReference type="EMBL" id="LHPM01000011">
    <property type="protein sequence ID" value="OAL67121.1"/>
    <property type="molecule type" value="Genomic_DNA"/>
</dbReference>
<dbReference type="Proteomes" id="UP000243015">
    <property type="component" value="Unassembled WGS sequence"/>
</dbReference>
<evidence type="ECO:0000259" key="8">
    <source>
        <dbReference type="Pfam" id="PF20684"/>
    </source>
</evidence>
<comment type="subcellular location">
    <subcellularLocation>
        <location evidence="1">Membrane</location>
        <topology evidence="1">Multi-pass membrane protein</topology>
    </subcellularLocation>
</comment>
<dbReference type="InterPro" id="IPR052337">
    <property type="entry name" value="SAT4-like"/>
</dbReference>
<feature type="transmembrane region" description="Helical" evidence="7">
    <location>
        <begin position="86"/>
        <end position="105"/>
    </location>
</feature>
<evidence type="ECO:0000256" key="1">
    <source>
        <dbReference type="ARBA" id="ARBA00004141"/>
    </source>
</evidence>
<proteinExistence type="inferred from homology"/>
<evidence type="ECO:0000256" key="5">
    <source>
        <dbReference type="ARBA" id="ARBA00038359"/>
    </source>
</evidence>
<evidence type="ECO:0000256" key="7">
    <source>
        <dbReference type="SAM" id="Phobius"/>
    </source>
</evidence>
<dbReference type="InterPro" id="IPR049326">
    <property type="entry name" value="Rhodopsin_dom_fungi"/>
</dbReference>
<keyword evidence="4 7" id="KW-0472">Membrane</keyword>
<feature type="transmembrane region" description="Helical" evidence="7">
    <location>
        <begin position="252"/>
        <end position="277"/>
    </location>
</feature>
<evidence type="ECO:0000256" key="4">
    <source>
        <dbReference type="ARBA" id="ARBA00023136"/>
    </source>
</evidence>
<evidence type="ECO:0000256" key="6">
    <source>
        <dbReference type="SAM" id="MobiDB-lite"/>
    </source>
</evidence>
<dbReference type="PANTHER" id="PTHR33048:SF47">
    <property type="entry name" value="INTEGRAL MEMBRANE PROTEIN-RELATED"/>
    <property type="match status" value="1"/>
</dbReference>
<evidence type="ECO:0000256" key="3">
    <source>
        <dbReference type="ARBA" id="ARBA00022989"/>
    </source>
</evidence>
<reference evidence="9 10" key="1">
    <citation type="submission" date="2016-05" db="EMBL/GenBank/DDBJ databases">
        <title>Genome sequencing of Trichophyton rubrum CMCC(F)T1i isolated from hair.</title>
        <authorList>
            <person name="Zhan P."/>
            <person name="Tao Y."/>
            <person name="Liu W."/>
        </authorList>
    </citation>
    <scope>NUCLEOTIDE SEQUENCE [LARGE SCALE GENOMIC DNA]</scope>
    <source>
        <strain evidence="10">CMCC(F)T1i</strain>
    </source>
</reference>
<comment type="similarity">
    <text evidence="5">Belongs to the SAT4 family.</text>
</comment>
<dbReference type="AlphaFoldDB" id="A0A178F470"/>
<name>A0A178F470_TRIRU</name>
<keyword evidence="3 7" id="KW-1133">Transmembrane helix</keyword>
<dbReference type="VEuPathDB" id="FungiDB:TERG_07934"/>
<accession>A0A178F470</accession>
<feature type="transmembrane region" description="Helical" evidence="7">
    <location>
        <begin position="180"/>
        <end position="198"/>
    </location>
</feature>
<comment type="caution">
    <text evidence="9">The sequence shown here is derived from an EMBL/GenBank/DDBJ whole genome shotgun (WGS) entry which is preliminary data.</text>
</comment>
<evidence type="ECO:0000313" key="10">
    <source>
        <dbReference type="Proteomes" id="UP000243015"/>
    </source>
</evidence>
<feature type="transmembrane region" description="Helical" evidence="7">
    <location>
        <begin position="320"/>
        <end position="342"/>
    </location>
</feature>
<keyword evidence="2 7" id="KW-0812">Transmembrane</keyword>
<feature type="transmembrane region" description="Helical" evidence="7">
    <location>
        <begin position="210"/>
        <end position="232"/>
    </location>
</feature>
<dbReference type="GO" id="GO:0016020">
    <property type="term" value="C:membrane"/>
    <property type="evidence" value="ECO:0007669"/>
    <property type="project" value="UniProtKB-SubCell"/>
</dbReference>
<feature type="transmembrane region" description="Helical" evidence="7">
    <location>
        <begin position="289"/>
        <end position="308"/>
    </location>
</feature>
<dbReference type="PANTHER" id="PTHR33048">
    <property type="entry name" value="PTH11-LIKE INTEGRAL MEMBRANE PROTEIN (AFU_ORTHOLOGUE AFUA_5G11245)"/>
    <property type="match status" value="1"/>
</dbReference>
<dbReference type="Pfam" id="PF20684">
    <property type="entry name" value="Fung_rhodopsin"/>
    <property type="match status" value="1"/>
</dbReference>
<protein>
    <recommendedName>
        <fullName evidence="8">Rhodopsin domain-containing protein</fullName>
    </recommendedName>
</protein>
<feature type="region of interest" description="Disordered" evidence="6">
    <location>
        <begin position="1"/>
        <end position="23"/>
    </location>
</feature>